<gene>
    <name evidence="2" type="ORF">LTRI10_LOCUS14108</name>
</gene>
<feature type="region of interest" description="Disordered" evidence="1">
    <location>
        <begin position="1"/>
        <end position="32"/>
    </location>
</feature>
<protein>
    <submittedName>
        <fullName evidence="2">Uncharacterized protein</fullName>
    </submittedName>
</protein>
<accession>A0AAV2DDV6</accession>
<dbReference type="Proteomes" id="UP001497516">
    <property type="component" value="Chromosome 2"/>
</dbReference>
<proteinExistence type="predicted"/>
<evidence type="ECO:0000313" key="3">
    <source>
        <dbReference type="Proteomes" id="UP001497516"/>
    </source>
</evidence>
<name>A0AAV2DDV6_9ROSI</name>
<reference evidence="2 3" key="1">
    <citation type="submission" date="2024-04" db="EMBL/GenBank/DDBJ databases">
        <authorList>
            <person name="Fracassetti M."/>
        </authorList>
    </citation>
    <scope>NUCLEOTIDE SEQUENCE [LARGE SCALE GENOMIC DNA]</scope>
</reference>
<organism evidence="2 3">
    <name type="scientific">Linum trigynum</name>
    <dbReference type="NCBI Taxonomy" id="586398"/>
    <lineage>
        <taxon>Eukaryota</taxon>
        <taxon>Viridiplantae</taxon>
        <taxon>Streptophyta</taxon>
        <taxon>Embryophyta</taxon>
        <taxon>Tracheophyta</taxon>
        <taxon>Spermatophyta</taxon>
        <taxon>Magnoliopsida</taxon>
        <taxon>eudicotyledons</taxon>
        <taxon>Gunneridae</taxon>
        <taxon>Pentapetalae</taxon>
        <taxon>rosids</taxon>
        <taxon>fabids</taxon>
        <taxon>Malpighiales</taxon>
        <taxon>Linaceae</taxon>
        <taxon>Linum</taxon>
    </lineage>
</organism>
<evidence type="ECO:0000256" key="1">
    <source>
        <dbReference type="SAM" id="MobiDB-lite"/>
    </source>
</evidence>
<sequence length="73" mass="8079">MLATKPKRKTHQRKVKKVGVEDNTKVTSGANTESGSRLVVLASYEAMDDGMDVENVEEFHVEMVTEAIGENIE</sequence>
<keyword evidence="3" id="KW-1185">Reference proteome</keyword>
<dbReference type="EMBL" id="OZ034815">
    <property type="protein sequence ID" value="CAL1372083.1"/>
    <property type="molecule type" value="Genomic_DNA"/>
</dbReference>
<evidence type="ECO:0000313" key="2">
    <source>
        <dbReference type="EMBL" id="CAL1372083.1"/>
    </source>
</evidence>
<feature type="compositionally biased region" description="Basic residues" evidence="1">
    <location>
        <begin position="1"/>
        <end position="17"/>
    </location>
</feature>
<dbReference type="AlphaFoldDB" id="A0AAV2DDV6"/>